<feature type="domain" description="Helicase C-terminal" evidence="15">
    <location>
        <begin position="843"/>
        <end position="993"/>
    </location>
</feature>
<evidence type="ECO:0000256" key="8">
    <source>
        <dbReference type="ARBA" id="ARBA00023125"/>
    </source>
</evidence>
<evidence type="ECO:0000256" key="13">
    <source>
        <dbReference type="HAMAP-Rule" id="MF_00969"/>
    </source>
</evidence>
<evidence type="ECO:0000256" key="11">
    <source>
        <dbReference type="ARBA" id="ARBA00061399"/>
    </source>
</evidence>
<feature type="domain" description="Helicase ATP-binding" evidence="14">
    <location>
        <begin position="657"/>
        <end position="818"/>
    </location>
</feature>
<proteinExistence type="inferred from homology"/>
<dbReference type="InterPro" id="IPR005118">
    <property type="entry name" value="TRCF_C"/>
</dbReference>
<dbReference type="NCBIfam" id="TIGR00580">
    <property type="entry name" value="mfd"/>
    <property type="match status" value="1"/>
</dbReference>
<keyword evidence="9 13" id="KW-0234">DNA repair</keyword>
<dbReference type="Gene3D" id="2.40.10.170">
    <property type="match status" value="1"/>
</dbReference>
<dbReference type="GO" id="GO:0000716">
    <property type="term" value="P:transcription-coupled nucleotide-excision repair, DNA damage recognition"/>
    <property type="evidence" value="ECO:0007669"/>
    <property type="project" value="UniProtKB-UniRule"/>
</dbReference>
<dbReference type="GO" id="GO:0006355">
    <property type="term" value="P:regulation of DNA-templated transcription"/>
    <property type="evidence" value="ECO:0007669"/>
    <property type="project" value="UniProtKB-UniRule"/>
</dbReference>
<evidence type="ECO:0000256" key="3">
    <source>
        <dbReference type="ARBA" id="ARBA00022741"/>
    </source>
</evidence>
<keyword evidence="5 13" id="KW-0378">Hydrolase</keyword>
<dbReference type="Pfam" id="PF02559">
    <property type="entry name" value="CarD_TRCF_RID"/>
    <property type="match status" value="1"/>
</dbReference>
<sequence length="1194" mass="130074">MSLTGLLDAAVDNPALAEAVAAAGAGNRHHVDLVGPPAARPIAIAALARKATAPVLAVTATGREAEDLAAALRSFLPPDGVVDYPSWETLPHERLSPRSDTVGRRLAVLRRLAHPEADDPSTGPVQVVVAPVRSVLQPQVKGLGELTPVALRQGQEVDLEQIVDGLAGAAYNRVELVENRGDFAVRGGILDVFPPTEEHPLRVEFWGDEIEEIRYFRVADQRSLEVAEHGLWAPPCRELLLTEGVRERAAALAERHPELGELLGRIAEGIAVEGMESLAPVLVDEMELLLDVLPAGSMAVVCDPERVRTRAADLVATSQEFLEASWAATAGGGEAPIDVGAASLWGIADIREHARELGMLWWSISPFAVDGEPVDPAAPGDDLGGPDGSGDDVLRLGMRAPEAYRGDTARALADTKGWLADGWRCVYVTEGQGTGARMVEVLGGEDIPARLDPELTELGSGVVRVARGSLDGGFVDDRLKLAVLTETDLTGQKAASKEAGRMPARRRKTIDPLTLEPGDYIVHEQHGVGRYVEMVQRTVQGATREYLLVEYAPAKRGQPGDRLFVPTDQLEQITKYVGGEQPSLHRLGGADWTKTKARAKKAVKEIAGDLIKLYSARMAAPGHAFEPDTPWQRELEDAFPYAETPDQLTTIGEVKEDMQKSVPMDRLICGDVGYGKTEIAVRAAFKAVQDGKQVAVLVPTTLLVQQHFSTFTERYGQFPVRVRALSRFQSDTESKAVVEGLRDGSVDVVIGTHRLFSTDTRFKDLGLVIVDEEQRFGVEHKEQLKKLRANVDVLTMSATPIPRTLEMAVTGIREMSTITTPPEERHPVLTFVGPYEDRQIGAAIRRELLREGQVFYIHNRVESIDRAAARLRQIVPEARIATAHGQMSESALEKVVVDFWEKRFDVLVSTTIVENGIDISNANTLIVERGDNFGLSQLHQLRGRVGRGRDRGYAYFLYPPEKPLTETAHERLATVAQHTEMGAGMYVAMKDLEIRGAGNLLGGEQSGHIAGVGFDLYVRMVGEAVADYRAALEEGGGEVEEPPLEVKVELPVDAHVPHDYAPGERLRLQAYRTIASAASQDDIVAAREELADRYGPLPEPVENLLLVAGLRMLARSCGVTDITLQGNNIRFSPVELRESQELRLKRLYPRSVIKSATQQVLVPRPKPATIGGQPVVGRELLAWTGEFLTSVLDS</sequence>
<dbReference type="InterPro" id="IPR036101">
    <property type="entry name" value="CarD-like/TRCF_RID_sf"/>
</dbReference>
<dbReference type="PANTHER" id="PTHR47964">
    <property type="entry name" value="ATP-DEPENDENT DNA HELICASE HOMOLOG RECG, CHLOROPLASTIC"/>
    <property type="match status" value="1"/>
</dbReference>
<evidence type="ECO:0000259" key="15">
    <source>
        <dbReference type="PROSITE" id="PS51194"/>
    </source>
</evidence>
<evidence type="ECO:0000256" key="5">
    <source>
        <dbReference type="ARBA" id="ARBA00022801"/>
    </source>
</evidence>
<dbReference type="AlphaFoldDB" id="A0A1E7KN91"/>
<dbReference type="SMART" id="SM00487">
    <property type="entry name" value="DEXDc"/>
    <property type="match status" value="1"/>
</dbReference>
<evidence type="ECO:0000256" key="7">
    <source>
        <dbReference type="ARBA" id="ARBA00022840"/>
    </source>
</evidence>
<keyword evidence="2 13" id="KW-0963">Cytoplasm</keyword>
<dbReference type="Gene3D" id="3.40.50.300">
    <property type="entry name" value="P-loop containing nucleotide triphosphate hydrolases"/>
    <property type="match status" value="2"/>
</dbReference>
<dbReference type="GO" id="GO:0003678">
    <property type="term" value="F:DNA helicase activity"/>
    <property type="evidence" value="ECO:0007669"/>
    <property type="project" value="TreeGrafter"/>
</dbReference>
<dbReference type="GO" id="GO:0005737">
    <property type="term" value="C:cytoplasm"/>
    <property type="evidence" value="ECO:0007669"/>
    <property type="project" value="UniProtKB-SubCell"/>
</dbReference>
<organism evidence="16 17">
    <name type="scientific">Streptomyces oceani</name>
    <dbReference type="NCBI Taxonomy" id="1075402"/>
    <lineage>
        <taxon>Bacteria</taxon>
        <taxon>Bacillati</taxon>
        <taxon>Actinomycetota</taxon>
        <taxon>Actinomycetes</taxon>
        <taxon>Kitasatosporales</taxon>
        <taxon>Streptomycetaceae</taxon>
        <taxon>Streptomyces</taxon>
    </lineage>
</organism>
<evidence type="ECO:0000256" key="4">
    <source>
        <dbReference type="ARBA" id="ARBA00022763"/>
    </source>
</evidence>
<dbReference type="GO" id="GO:0016787">
    <property type="term" value="F:hydrolase activity"/>
    <property type="evidence" value="ECO:0007669"/>
    <property type="project" value="UniProtKB-KW"/>
</dbReference>
<keyword evidence="8 13" id="KW-0238">DNA-binding</keyword>
<evidence type="ECO:0000259" key="14">
    <source>
        <dbReference type="PROSITE" id="PS51192"/>
    </source>
</evidence>
<dbReference type="SMART" id="SM00982">
    <property type="entry name" value="TRCF"/>
    <property type="match status" value="1"/>
</dbReference>
<comment type="similarity">
    <text evidence="11 13">In the C-terminal section; belongs to the helicase family. RecG subfamily.</text>
</comment>
<dbReference type="STRING" id="1075402.AN216_03325"/>
<evidence type="ECO:0000256" key="1">
    <source>
        <dbReference type="ARBA" id="ARBA00004496"/>
    </source>
</evidence>
<dbReference type="HAMAP" id="MF_00969">
    <property type="entry name" value="TRCF"/>
    <property type="match status" value="1"/>
</dbReference>
<evidence type="ECO:0000313" key="17">
    <source>
        <dbReference type="Proteomes" id="UP000176101"/>
    </source>
</evidence>
<dbReference type="Pfam" id="PF00270">
    <property type="entry name" value="DEAD"/>
    <property type="match status" value="1"/>
</dbReference>
<evidence type="ECO:0000313" key="16">
    <source>
        <dbReference type="EMBL" id="OEV05344.1"/>
    </source>
</evidence>
<dbReference type="FunFam" id="3.40.50.300:FF:000300">
    <property type="entry name" value="Transcription-repair-coupling factor"/>
    <property type="match status" value="1"/>
</dbReference>
<accession>A0A1E7KN91</accession>
<dbReference type="FunFam" id="3.40.50.300:FF:000546">
    <property type="entry name" value="Transcription-repair-coupling factor"/>
    <property type="match status" value="1"/>
</dbReference>
<keyword evidence="4 13" id="KW-0227">DNA damage</keyword>
<comment type="function">
    <text evidence="13">Couples transcription and DNA repair by recognizing RNA polymerase (RNAP) stalled at DNA lesions. Mediates ATP-dependent release of RNAP and its truncated transcript from the DNA, and recruitment of nucleotide excision repair machinery to the damaged site.</text>
</comment>
<keyword evidence="3 13" id="KW-0547">Nucleotide-binding</keyword>
<comment type="similarity">
    <text evidence="10 13">In the N-terminal section; belongs to the UvrB family.</text>
</comment>
<comment type="caution">
    <text evidence="16">The sequence shown here is derived from an EMBL/GenBank/DDBJ whole genome shotgun (WGS) entry which is preliminary data.</text>
</comment>
<dbReference type="GO" id="GO:0003684">
    <property type="term" value="F:damaged DNA binding"/>
    <property type="evidence" value="ECO:0007669"/>
    <property type="project" value="InterPro"/>
</dbReference>
<dbReference type="Gene3D" id="3.40.50.11180">
    <property type="match status" value="1"/>
</dbReference>
<dbReference type="Gene3D" id="3.90.1150.50">
    <property type="entry name" value="Transcription-repair-coupling factor, D7 domain"/>
    <property type="match status" value="1"/>
</dbReference>
<comment type="subcellular location">
    <subcellularLocation>
        <location evidence="1 13">Cytoplasm</location>
    </subcellularLocation>
</comment>
<gene>
    <name evidence="13" type="primary">mfd</name>
    <name evidence="16" type="ORF">AN216_03325</name>
</gene>
<dbReference type="SUPFAM" id="SSF141259">
    <property type="entry name" value="CarD-like"/>
    <property type="match status" value="1"/>
</dbReference>
<protein>
    <recommendedName>
        <fullName evidence="12 13">Transcription-repair-coupling factor</fullName>
        <shortName evidence="13">TRCF</shortName>
        <ecNumber evidence="13">3.6.4.-</ecNumber>
    </recommendedName>
</protein>
<evidence type="ECO:0000256" key="12">
    <source>
        <dbReference type="ARBA" id="ARBA00070128"/>
    </source>
</evidence>
<dbReference type="InterPro" id="IPR027417">
    <property type="entry name" value="P-loop_NTPase"/>
</dbReference>
<dbReference type="Pfam" id="PF03461">
    <property type="entry name" value="TRCF"/>
    <property type="match status" value="1"/>
</dbReference>
<dbReference type="InterPro" id="IPR004576">
    <property type="entry name" value="Mfd"/>
</dbReference>
<dbReference type="SUPFAM" id="SSF52540">
    <property type="entry name" value="P-loop containing nucleoside triphosphate hydrolases"/>
    <property type="match status" value="4"/>
</dbReference>
<dbReference type="PROSITE" id="PS51192">
    <property type="entry name" value="HELICASE_ATP_BIND_1"/>
    <property type="match status" value="1"/>
</dbReference>
<keyword evidence="17" id="KW-1185">Reference proteome</keyword>
<dbReference type="RefSeq" id="WP_070195069.1">
    <property type="nucleotide sequence ID" value="NZ_LJGU01000100.1"/>
</dbReference>
<dbReference type="InterPro" id="IPR003711">
    <property type="entry name" value="CarD-like/TRCF_RID"/>
</dbReference>
<dbReference type="SUPFAM" id="SSF143517">
    <property type="entry name" value="TRCF domain-like"/>
    <property type="match status" value="1"/>
</dbReference>
<dbReference type="CDD" id="cd17991">
    <property type="entry name" value="DEXHc_TRCF"/>
    <property type="match status" value="1"/>
</dbReference>
<dbReference type="Gene3D" id="3.30.2060.10">
    <property type="entry name" value="Penicillin-binding protein 1b domain"/>
    <property type="match status" value="1"/>
</dbReference>
<dbReference type="EMBL" id="LJGU01000100">
    <property type="protein sequence ID" value="OEV05344.1"/>
    <property type="molecule type" value="Genomic_DNA"/>
</dbReference>
<dbReference type="InterPro" id="IPR001650">
    <property type="entry name" value="Helicase_C-like"/>
</dbReference>
<dbReference type="InterPro" id="IPR041471">
    <property type="entry name" value="UvrB_inter"/>
</dbReference>
<keyword evidence="6" id="KW-0347">Helicase</keyword>
<dbReference type="InterPro" id="IPR037235">
    <property type="entry name" value="TRCF-like_C_D7"/>
</dbReference>
<dbReference type="InterPro" id="IPR011545">
    <property type="entry name" value="DEAD/DEAH_box_helicase_dom"/>
</dbReference>
<dbReference type="Proteomes" id="UP000176101">
    <property type="component" value="Unassembled WGS sequence"/>
</dbReference>
<evidence type="ECO:0000256" key="2">
    <source>
        <dbReference type="ARBA" id="ARBA00022490"/>
    </source>
</evidence>
<evidence type="ECO:0000256" key="6">
    <source>
        <dbReference type="ARBA" id="ARBA00022806"/>
    </source>
</evidence>
<dbReference type="InterPro" id="IPR014001">
    <property type="entry name" value="Helicase_ATP-bd"/>
</dbReference>
<evidence type="ECO:0000256" key="9">
    <source>
        <dbReference type="ARBA" id="ARBA00023204"/>
    </source>
</evidence>
<evidence type="ECO:0000256" key="10">
    <source>
        <dbReference type="ARBA" id="ARBA00061104"/>
    </source>
</evidence>
<dbReference type="InterPro" id="IPR047112">
    <property type="entry name" value="RecG/Mfd"/>
</dbReference>
<reference evidence="16 17" key="1">
    <citation type="journal article" date="2016" name="Front. Microbiol.">
        <title>Comparative Genomics Analysis of Streptomyces Species Reveals Their Adaptation to the Marine Environment and Their Diversity at the Genomic Level.</title>
        <authorList>
            <person name="Tian X."/>
            <person name="Zhang Z."/>
            <person name="Yang T."/>
            <person name="Chen M."/>
            <person name="Li J."/>
            <person name="Chen F."/>
            <person name="Yang J."/>
            <person name="Li W."/>
            <person name="Zhang B."/>
            <person name="Zhang Z."/>
            <person name="Wu J."/>
            <person name="Zhang C."/>
            <person name="Long L."/>
            <person name="Xiao J."/>
        </authorList>
    </citation>
    <scope>NUCLEOTIDE SEQUENCE [LARGE SCALE GENOMIC DNA]</scope>
    <source>
        <strain evidence="16 17">SCSIO 02100</strain>
    </source>
</reference>
<dbReference type="GO" id="GO:0005524">
    <property type="term" value="F:ATP binding"/>
    <property type="evidence" value="ECO:0007669"/>
    <property type="project" value="UniProtKB-UniRule"/>
</dbReference>
<dbReference type="PANTHER" id="PTHR47964:SF1">
    <property type="entry name" value="ATP-DEPENDENT DNA HELICASE HOMOLOG RECG, CHLOROPLASTIC"/>
    <property type="match status" value="1"/>
</dbReference>
<dbReference type="Pfam" id="PF17757">
    <property type="entry name" value="UvrB_inter"/>
    <property type="match status" value="1"/>
</dbReference>
<dbReference type="PROSITE" id="PS51194">
    <property type="entry name" value="HELICASE_CTER"/>
    <property type="match status" value="1"/>
</dbReference>
<dbReference type="Pfam" id="PF00271">
    <property type="entry name" value="Helicase_C"/>
    <property type="match status" value="1"/>
</dbReference>
<dbReference type="SMART" id="SM01058">
    <property type="entry name" value="CarD_TRCF"/>
    <property type="match status" value="1"/>
</dbReference>
<keyword evidence="7 13" id="KW-0067">ATP-binding</keyword>
<name>A0A1E7KN91_9ACTN</name>
<dbReference type="PATRIC" id="fig|1075402.3.peg.3303"/>
<dbReference type="EC" id="3.6.4.-" evidence="13"/>
<dbReference type="OrthoDB" id="9804325at2"/>
<dbReference type="SMART" id="SM00490">
    <property type="entry name" value="HELICc"/>
    <property type="match status" value="1"/>
</dbReference>